<dbReference type="InterPro" id="IPR050700">
    <property type="entry name" value="YIM1/Zinc_Alcohol_DH_Fams"/>
</dbReference>
<evidence type="ECO:0000259" key="1">
    <source>
        <dbReference type="SMART" id="SM00829"/>
    </source>
</evidence>
<protein>
    <submittedName>
        <fullName evidence="2">NAD(P)-dependent alcohol dehydrogenase</fullName>
    </submittedName>
</protein>
<dbReference type="Proteomes" id="UP001589747">
    <property type="component" value="Unassembled WGS sequence"/>
</dbReference>
<keyword evidence="3" id="KW-1185">Reference proteome</keyword>
<dbReference type="RefSeq" id="WP_377502455.1">
    <property type="nucleotide sequence ID" value="NZ_JBHMDO010000053.1"/>
</dbReference>
<dbReference type="SUPFAM" id="SSF50129">
    <property type="entry name" value="GroES-like"/>
    <property type="match status" value="1"/>
</dbReference>
<dbReference type="Pfam" id="PF13602">
    <property type="entry name" value="ADH_zinc_N_2"/>
    <property type="match status" value="1"/>
</dbReference>
<name>A0ABV5KZT7_9BACL</name>
<dbReference type="Gene3D" id="3.40.50.720">
    <property type="entry name" value="NAD(P)-binding Rossmann-like Domain"/>
    <property type="match status" value="1"/>
</dbReference>
<proteinExistence type="predicted"/>
<dbReference type="Pfam" id="PF08240">
    <property type="entry name" value="ADH_N"/>
    <property type="match status" value="1"/>
</dbReference>
<dbReference type="EMBL" id="JBHMDO010000053">
    <property type="protein sequence ID" value="MFB9330749.1"/>
    <property type="molecule type" value="Genomic_DNA"/>
</dbReference>
<dbReference type="SUPFAM" id="SSF51735">
    <property type="entry name" value="NAD(P)-binding Rossmann-fold domains"/>
    <property type="match status" value="1"/>
</dbReference>
<dbReference type="InterPro" id="IPR036291">
    <property type="entry name" value="NAD(P)-bd_dom_sf"/>
</dbReference>
<dbReference type="PANTHER" id="PTHR11695:SF294">
    <property type="entry name" value="RETICULON-4-INTERACTING PROTEIN 1, MITOCHONDRIAL"/>
    <property type="match status" value="1"/>
</dbReference>
<reference evidence="2 3" key="1">
    <citation type="submission" date="2024-09" db="EMBL/GenBank/DDBJ databases">
        <authorList>
            <person name="Sun Q."/>
            <person name="Mori K."/>
        </authorList>
    </citation>
    <scope>NUCLEOTIDE SEQUENCE [LARGE SCALE GENOMIC DNA]</scope>
    <source>
        <strain evidence="2 3">TISTR 2452</strain>
    </source>
</reference>
<sequence length="321" mass="34495">MKAIVCPTYGSPDVLSLRDVAIPLPADNEVRIRIHAAVVTPADCAFRKADPAAIRLMYGLARPKYPIIGVELAGVIESIGKDVTQFKTGDCIFGISPRRFGAYAEYVCLPEDAPLVVKPANLTFEEAVGICDGALTSLIFLRDVAKIQRGQSLLVNGASGAVGAYAVQLAAFLGADVTGVCSTPNVELVQSLGARQVIDYTQSDFTRSGPYDVIFDAVGKSSFSRCKQTLHPGGTYLSTVPTPAMLFQAAWTSIGTGKKAKFTAAGLRQNKENLLFLKTLAESGGIRPVIDRRYPLERIVDAHRYVETGRKRGNVIITVED</sequence>
<accession>A0ABV5KZT7</accession>
<dbReference type="CDD" id="cd08267">
    <property type="entry name" value="MDR1"/>
    <property type="match status" value="1"/>
</dbReference>
<evidence type="ECO:0000313" key="2">
    <source>
        <dbReference type="EMBL" id="MFB9330749.1"/>
    </source>
</evidence>
<dbReference type="InterPro" id="IPR013154">
    <property type="entry name" value="ADH-like_N"/>
</dbReference>
<organism evidence="2 3">
    <name type="scientific">Paenibacillus aurantiacus</name>
    <dbReference type="NCBI Taxonomy" id="1936118"/>
    <lineage>
        <taxon>Bacteria</taxon>
        <taxon>Bacillati</taxon>
        <taxon>Bacillota</taxon>
        <taxon>Bacilli</taxon>
        <taxon>Bacillales</taxon>
        <taxon>Paenibacillaceae</taxon>
        <taxon>Paenibacillus</taxon>
    </lineage>
</organism>
<evidence type="ECO:0000313" key="3">
    <source>
        <dbReference type="Proteomes" id="UP001589747"/>
    </source>
</evidence>
<dbReference type="PANTHER" id="PTHR11695">
    <property type="entry name" value="ALCOHOL DEHYDROGENASE RELATED"/>
    <property type="match status" value="1"/>
</dbReference>
<dbReference type="InterPro" id="IPR020843">
    <property type="entry name" value="ER"/>
</dbReference>
<feature type="domain" description="Enoyl reductase (ER)" evidence="1">
    <location>
        <begin position="10"/>
        <end position="317"/>
    </location>
</feature>
<dbReference type="SMART" id="SM00829">
    <property type="entry name" value="PKS_ER"/>
    <property type="match status" value="1"/>
</dbReference>
<dbReference type="InterPro" id="IPR011032">
    <property type="entry name" value="GroES-like_sf"/>
</dbReference>
<comment type="caution">
    <text evidence="2">The sequence shown here is derived from an EMBL/GenBank/DDBJ whole genome shotgun (WGS) entry which is preliminary data.</text>
</comment>
<dbReference type="Gene3D" id="3.90.180.10">
    <property type="entry name" value="Medium-chain alcohol dehydrogenases, catalytic domain"/>
    <property type="match status" value="1"/>
</dbReference>
<gene>
    <name evidence="2" type="ORF">ACFFSY_32815</name>
</gene>